<dbReference type="InterPro" id="IPR025139">
    <property type="entry name" value="DUF4062"/>
</dbReference>
<evidence type="ECO:0000259" key="2">
    <source>
        <dbReference type="Pfam" id="PF13271"/>
    </source>
</evidence>
<dbReference type="OrthoDB" id="72299at2"/>
<evidence type="ECO:0000313" key="3">
    <source>
        <dbReference type="EMBL" id="ADB74239.1"/>
    </source>
</evidence>
<name>D2SC71_GEOOG</name>
<proteinExistence type="predicted"/>
<dbReference type="KEGG" id="gob:Gobs_1511"/>
<evidence type="ECO:0000256" key="1">
    <source>
        <dbReference type="SAM" id="Coils"/>
    </source>
</evidence>
<sequence>MARPRVFISSTFYDLKHIRASLDIFVRSLGFDTVLSEKGDIAYTPDRPLDESCYREVESCDVFVMIIGGRYGSPASEGRARAVEPLGDGEDTEALTRYESITKSEYQRAVDRDIPIYVLVEKAVHAEYRTFRLNRENPKIHYAHVDSPQVFHLIEDILGRPRNNPMQTFERFTEIEDWLREQWAGYFRDLLQRSTQQQQLRALSEQVAEMRELNETLRRYMEVVMQSVAKDKSETLIDSERKRLADTRLLREASQNEIVQLLNKTFHLDDEFIIKALQNASTYREFVENLGSRTPRATIGVLKGAPNTFIEALNEVRALFDLPPFATLDDATENSQGQRSRSRKTRE</sequence>
<dbReference type="Pfam" id="PF13271">
    <property type="entry name" value="DUF4062"/>
    <property type="match status" value="1"/>
</dbReference>
<organism evidence="3 4">
    <name type="scientific">Geodermatophilus obscurus (strain ATCC 25078 / DSM 43160 / JCM 3152 / CCUG 61914 / KCC A-0152 / KCTC 9177 / NBRC 13315 / NRRL B-3577 / G-20)</name>
    <dbReference type="NCBI Taxonomy" id="526225"/>
    <lineage>
        <taxon>Bacteria</taxon>
        <taxon>Bacillati</taxon>
        <taxon>Actinomycetota</taxon>
        <taxon>Actinomycetes</taxon>
        <taxon>Geodermatophilales</taxon>
        <taxon>Geodermatophilaceae</taxon>
        <taxon>Geodermatophilus</taxon>
    </lineage>
</organism>
<feature type="coiled-coil region" evidence="1">
    <location>
        <begin position="193"/>
        <end position="223"/>
    </location>
</feature>
<dbReference type="EMBL" id="CP001867">
    <property type="protein sequence ID" value="ADB74239.1"/>
    <property type="molecule type" value="Genomic_DNA"/>
</dbReference>
<reference evidence="3 4" key="1">
    <citation type="journal article" date="2010" name="Stand. Genomic Sci.">
        <title>Complete genome sequence of Geodermatophilus obscurus type strain (G-20).</title>
        <authorList>
            <person name="Ivanova N."/>
            <person name="Sikorski J."/>
            <person name="Jando M."/>
            <person name="Munk C."/>
            <person name="Lapidus A."/>
            <person name="Glavina Del Rio T."/>
            <person name="Copeland A."/>
            <person name="Tice H."/>
            <person name="Cheng J.-F."/>
            <person name="Lucas S."/>
            <person name="Chen F."/>
            <person name="Nolan M."/>
            <person name="Bruce D."/>
            <person name="Goodwin L."/>
            <person name="Pitluck S."/>
            <person name="Mavromatis K."/>
            <person name="Mikhailova N."/>
            <person name="Pati A."/>
            <person name="Chen A."/>
            <person name="Palaniappan K."/>
            <person name="Land M."/>
            <person name="Hauser L."/>
            <person name="Chang Y.-J."/>
            <person name="Jeffries C.D."/>
            <person name="Meincke L."/>
            <person name="Brettin T."/>
            <person name="Detter J.C."/>
            <person name="Detter J.C."/>
            <person name="Rohde M."/>
            <person name="Goeker M."/>
            <person name="Bristow J."/>
            <person name="Eisen J.A."/>
            <person name="Markowitz V."/>
            <person name="Hugenholtz P."/>
            <person name="Kyrpides N.C."/>
            <person name="Klenk H.-P."/>
        </authorList>
    </citation>
    <scope>NUCLEOTIDE SEQUENCE [LARGE SCALE GENOMIC DNA]</scope>
    <source>
        <strain evidence="4">ATCC 25078 / DSM 43160 / JCM 3152 / KCC A-0152 / KCTC 9177 / NBRC 13315 / NRRL B-3577 / G-20</strain>
    </source>
</reference>
<dbReference type="AlphaFoldDB" id="D2SC71"/>
<evidence type="ECO:0000313" key="4">
    <source>
        <dbReference type="Proteomes" id="UP000001382"/>
    </source>
</evidence>
<reference evidence="4" key="2">
    <citation type="submission" date="2010-01" db="EMBL/GenBank/DDBJ databases">
        <title>The complete genome of Geodermatophilus obscurus DSM 43160.</title>
        <authorList>
            <consortium name="US DOE Joint Genome Institute (JGI-PGF)"/>
            <person name="Lucas S."/>
            <person name="Copeland A."/>
            <person name="Lapidus A."/>
            <person name="Glavina del Rio T."/>
            <person name="Dalin E."/>
            <person name="Tice H."/>
            <person name="Bruce D."/>
            <person name="Goodwin L."/>
            <person name="Pitluck S."/>
            <person name="Kyrpides N."/>
            <person name="Mavromatis K."/>
            <person name="Ivanova N."/>
            <person name="Munk A.C."/>
            <person name="Brettin T."/>
            <person name="Detter J.C."/>
            <person name="Han C."/>
            <person name="Larimer F."/>
            <person name="Land M."/>
            <person name="Hauser L."/>
            <person name="Markowitz V."/>
            <person name="Cheng J.-F."/>
            <person name="Hugenholtz P."/>
            <person name="Woyke T."/>
            <person name="Wu D."/>
            <person name="Jando M."/>
            <person name="Schneider S."/>
            <person name="Klenk H.-P."/>
            <person name="Eisen J.A."/>
        </authorList>
    </citation>
    <scope>NUCLEOTIDE SEQUENCE [LARGE SCALE GENOMIC DNA]</scope>
    <source>
        <strain evidence="4">ATCC 25078 / DSM 43160 / JCM 3152 / KCC A-0152 / KCTC 9177 / NBRC 13315 / NRRL B-3577 / G-20</strain>
    </source>
</reference>
<accession>D2SC71</accession>
<feature type="domain" description="DUF4062" evidence="2">
    <location>
        <begin position="5"/>
        <end position="108"/>
    </location>
</feature>
<gene>
    <name evidence="3" type="ordered locus">Gobs_1511</name>
</gene>
<protein>
    <recommendedName>
        <fullName evidence="2">DUF4062 domain-containing protein</fullName>
    </recommendedName>
</protein>
<dbReference type="Proteomes" id="UP000001382">
    <property type="component" value="Chromosome"/>
</dbReference>
<dbReference type="HOGENOM" id="CLU_067315_1_0_11"/>
<keyword evidence="4" id="KW-1185">Reference proteome</keyword>
<dbReference type="RefSeq" id="WP_012947679.1">
    <property type="nucleotide sequence ID" value="NC_013757.1"/>
</dbReference>
<keyword evidence="1" id="KW-0175">Coiled coil</keyword>
<dbReference type="eggNOG" id="ENOG502ZAMX">
    <property type="taxonomic scope" value="Bacteria"/>
</dbReference>